<comment type="caution">
    <text evidence="4">The sequence shown here is derived from an EMBL/GenBank/DDBJ whole genome shotgun (WGS) entry which is preliminary data.</text>
</comment>
<dbReference type="Pfam" id="PF00091">
    <property type="entry name" value="Tubulin"/>
    <property type="match status" value="1"/>
</dbReference>
<keyword evidence="5" id="KW-1185">Reference proteome</keyword>
<evidence type="ECO:0000259" key="3">
    <source>
        <dbReference type="Pfam" id="PF00091"/>
    </source>
</evidence>
<keyword evidence="1" id="KW-0547">Nucleotide-binding</keyword>
<dbReference type="Proteomes" id="UP001457282">
    <property type="component" value="Unassembled WGS sequence"/>
</dbReference>
<sequence length="110" mass="11480">MTTCKFPCSGPSNVWNSVGILGTSSHGATYLKFLGNKSAEFWTLNTDVQAMKVSLVFPENCVQIGQQLDRGLGAGGNPVVGMNAANQSKAAIEEAVHGADMVFVAVCLSS</sequence>
<dbReference type="EMBL" id="JBEDUW010000020">
    <property type="protein sequence ID" value="KAK9907792.1"/>
    <property type="molecule type" value="Genomic_DNA"/>
</dbReference>
<name>A0AAW1VPI7_RUBAR</name>
<accession>A0AAW1VPI7</accession>
<evidence type="ECO:0000256" key="1">
    <source>
        <dbReference type="ARBA" id="ARBA00022741"/>
    </source>
</evidence>
<dbReference type="PANTHER" id="PTHR30314:SF3">
    <property type="entry name" value="MITOCHONDRIAL DIVISION PROTEIN FSZA"/>
    <property type="match status" value="1"/>
</dbReference>
<dbReference type="SUPFAM" id="SSF52490">
    <property type="entry name" value="Tubulin nucleotide-binding domain-like"/>
    <property type="match status" value="1"/>
</dbReference>
<keyword evidence="2" id="KW-0342">GTP-binding</keyword>
<dbReference type="GO" id="GO:0010020">
    <property type="term" value="P:chloroplast fission"/>
    <property type="evidence" value="ECO:0007669"/>
    <property type="project" value="TreeGrafter"/>
</dbReference>
<dbReference type="InterPro" id="IPR036525">
    <property type="entry name" value="Tubulin/FtsZ_GTPase_sf"/>
</dbReference>
<dbReference type="Gene3D" id="3.40.50.1440">
    <property type="entry name" value="Tubulin/FtsZ, GTPase domain"/>
    <property type="match status" value="1"/>
</dbReference>
<reference evidence="4 5" key="1">
    <citation type="journal article" date="2023" name="G3 (Bethesda)">
        <title>A chromosome-length genome assembly and annotation of blackberry (Rubus argutus, cv. 'Hillquist').</title>
        <authorList>
            <person name="Bruna T."/>
            <person name="Aryal R."/>
            <person name="Dudchenko O."/>
            <person name="Sargent D.J."/>
            <person name="Mead D."/>
            <person name="Buti M."/>
            <person name="Cavallini A."/>
            <person name="Hytonen T."/>
            <person name="Andres J."/>
            <person name="Pham M."/>
            <person name="Weisz D."/>
            <person name="Mascagni F."/>
            <person name="Usai G."/>
            <person name="Natali L."/>
            <person name="Bassil N."/>
            <person name="Fernandez G.E."/>
            <person name="Lomsadze A."/>
            <person name="Armour M."/>
            <person name="Olukolu B."/>
            <person name="Poorten T."/>
            <person name="Britton C."/>
            <person name="Davik J."/>
            <person name="Ashrafi H."/>
            <person name="Aiden E.L."/>
            <person name="Borodovsky M."/>
            <person name="Worthington M."/>
        </authorList>
    </citation>
    <scope>NUCLEOTIDE SEQUENCE [LARGE SCALE GENOMIC DNA]</scope>
    <source>
        <strain evidence="4">PI 553951</strain>
    </source>
</reference>
<evidence type="ECO:0000313" key="5">
    <source>
        <dbReference type="Proteomes" id="UP001457282"/>
    </source>
</evidence>
<protein>
    <recommendedName>
        <fullName evidence="3">Tubulin/FtsZ GTPase domain-containing protein</fullName>
    </recommendedName>
</protein>
<dbReference type="GO" id="GO:0003924">
    <property type="term" value="F:GTPase activity"/>
    <property type="evidence" value="ECO:0007669"/>
    <property type="project" value="InterPro"/>
</dbReference>
<feature type="domain" description="Tubulin/FtsZ GTPase" evidence="3">
    <location>
        <begin position="32"/>
        <end position="105"/>
    </location>
</feature>
<dbReference type="InterPro" id="IPR045061">
    <property type="entry name" value="FtsZ/CetZ"/>
</dbReference>
<evidence type="ECO:0000256" key="2">
    <source>
        <dbReference type="ARBA" id="ARBA00023134"/>
    </source>
</evidence>
<dbReference type="PANTHER" id="PTHR30314">
    <property type="entry name" value="CELL DIVISION PROTEIN FTSZ-RELATED"/>
    <property type="match status" value="1"/>
</dbReference>
<organism evidence="4 5">
    <name type="scientific">Rubus argutus</name>
    <name type="common">Southern blackberry</name>
    <dbReference type="NCBI Taxonomy" id="59490"/>
    <lineage>
        <taxon>Eukaryota</taxon>
        <taxon>Viridiplantae</taxon>
        <taxon>Streptophyta</taxon>
        <taxon>Embryophyta</taxon>
        <taxon>Tracheophyta</taxon>
        <taxon>Spermatophyta</taxon>
        <taxon>Magnoliopsida</taxon>
        <taxon>eudicotyledons</taxon>
        <taxon>Gunneridae</taxon>
        <taxon>Pentapetalae</taxon>
        <taxon>rosids</taxon>
        <taxon>fabids</taxon>
        <taxon>Rosales</taxon>
        <taxon>Rosaceae</taxon>
        <taxon>Rosoideae</taxon>
        <taxon>Rosoideae incertae sedis</taxon>
        <taxon>Rubus</taxon>
    </lineage>
</organism>
<dbReference type="InterPro" id="IPR003008">
    <property type="entry name" value="Tubulin_FtsZ_GTPase"/>
</dbReference>
<evidence type="ECO:0000313" key="4">
    <source>
        <dbReference type="EMBL" id="KAK9907792.1"/>
    </source>
</evidence>
<dbReference type="AlphaFoldDB" id="A0AAW1VPI7"/>
<gene>
    <name evidence="4" type="ORF">M0R45_000735</name>
</gene>
<dbReference type="GO" id="GO:0005525">
    <property type="term" value="F:GTP binding"/>
    <property type="evidence" value="ECO:0007669"/>
    <property type="project" value="UniProtKB-KW"/>
</dbReference>
<proteinExistence type="predicted"/>
<dbReference type="GO" id="GO:0009507">
    <property type="term" value="C:chloroplast"/>
    <property type="evidence" value="ECO:0007669"/>
    <property type="project" value="TreeGrafter"/>
</dbReference>